<feature type="transmembrane region" description="Helical" evidence="1">
    <location>
        <begin position="338"/>
        <end position="358"/>
    </location>
</feature>
<dbReference type="EMBL" id="CP013909">
    <property type="protein sequence ID" value="ALW87133.1"/>
    <property type="molecule type" value="Genomic_DNA"/>
</dbReference>
<name>A0A0U4B242_9BACT</name>
<feature type="transmembrane region" description="Helical" evidence="1">
    <location>
        <begin position="217"/>
        <end position="237"/>
    </location>
</feature>
<keyword evidence="1" id="KW-0472">Membrane</keyword>
<evidence type="ECO:0000313" key="3">
    <source>
        <dbReference type="EMBL" id="ALW87133.1"/>
    </source>
</evidence>
<reference evidence="3 4" key="1">
    <citation type="submission" date="2015-12" db="EMBL/GenBank/DDBJ databases">
        <authorList>
            <person name="Shamseldin A."/>
            <person name="Moawad H."/>
            <person name="Abd El-Rahim W.M."/>
            <person name="Sadowsky M.J."/>
        </authorList>
    </citation>
    <scope>NUCLEOTIDE SEQUENCE [LARGE SCALE GENOMIC DNA]</scope>
    <source>
        <strain evidence="3 4">DG5B</strain>
    </source>
</reference>
<evidence type="ECO:0000313" key="4">
    <source>
        <dbReference type="Proteomes" id="UP000059542"/>
    </source>
</evidence>
<dbReference type="KEGG" id="hyg:AUC43_19860"/>
<dbReference type="STRING" id="1411621.AUC43_19860"/>
<gene>
    <name evidence="3" type="ORF">AUC43_19860</name>
</gene>
<proteinExistence type="predicted"/>
<sequence length="509" mass="56876">MAGLVLTVVRLSLIGKGTMAFVDEQRYVTAMLGLRALSEGHVREFLQAINSMGARPGDGLWRVIPGLGQAALLVLFKLNPNAPPSLQVPQVFNVLIMSLDMLLLYRIYRRFFPVSFALLGVALYSSLVNTNLYLRHILPYDHSLFFFLLALWLLLSPAKKRPIKRYWWVGLISGMSYAVYPGYFMGPAVLLALTVWMAIPPRIKSGHTNKPVSFRPLAAQLTGLVAVLVLFEALAQLSDTSYLASSRYIATTVTQGSFEEGFSFICHYFWEVEGWLGVGLLGLFVAGLLLSIRQLQAATAQYIPESEYALDVSALLSIGFMAWLGYAVAVQFAHKLVFYGRILHFFVPLIILGGIFALHSAASHWQQSKTFLLISGWALALWHFGAFDSAYRFVNYPSDVVYDFGIQDARQIAGIDITGCDKGVVYYRLFGPRIRDKGTFDAPKYQLVNFAYLYPISCYQAPPANAGSVVASVPYFMKYTPYQFEGHSPAQRVLFQKHDINFRIVSAKL</sequence>
<feature type="domain" description="Glycosyltransferase RgtA/B/C/D-like" evidence="2">
    <location>
        <begin position="91"/>
        <end position="203"/>
    </location>
</feature>
<protein>
    <recommendedName>
        <fullName evidence="2">Glycosyltransferase RgtA/B/C/D-like domain-containing protein</fullName>
    </recommendedName>
</protein>
<dbReference type="Pfam" id="PF13231">
    <property type="entry name" value="PMT_2"/>
    <property type="match status" value="1"/>
</dbReference>
<accession>A0A0U4B242</accession>
<feature type="transmembrane region" description="Helical" evidence="1">
    <location>
        <begin position="114"/>
        <end position="134"/>
    </location>
</feature>
<dbReference type="Proteomes" id="UP000059542">
    <property type="component" value="Chromosome"/>
</dbReference>
<evidence type="ECO:0000259" key="2">
    <source>
        <dbReference type="Pfam" id="PF13231"/>
    </source>
</evidence>
<organism evidence="3 4">
    <name type="scientific">Hymenobacter sedentarius</name>
    <dbReference type="NCBI Taxonomy" id="1411621"/>
    <lineage>
        <taxon>Bacteria</taxon>
        <taxon>Pseudomonadati</taxon>
        <taxon>Bacteroidota</taxon>
        <taxon>Cytophagia</taxon>
        <taxon>Cytophagales</taxon>
        <taxon>Hymenobacteraceae</taxon>
        <taxon>Hymenobacter</taxon>
    </lineage>
</organism>
<keyword evidence="1" id="KW-0812">Transmembrane</keyword>
<keyword evidence="1" id="KW-1133">Transmembrane helix</keyword>
<feature type="transmembrane region" description="Helical" evidence="1">
    <location>
        <begin position="312"/>
        <end position="332"/>
    </location>
</feature>
<dbReference type="AlphaFoldDB" id="A0A0U4B242"/>
<keyword evidence="4" id="KW-1185">Reference proteome</keyword>
<dbReference type="InterPro" id="IPR038731">
    <property type="entry name" value="RgtA/B/C-like"/>
</dbReference>
<evidence type="ECO:0000256" key="1">
    <source>
        <dbReference type="SAM" id="Phobius"/>
    </source>
</evidence>
<feature type="transmembrane region" description="Helical" evidence="1">
    <location>
        <begin position="274"/>
        <end position="292"/>
    </location>
</feature>
<feature type="transmembrane region" description="Helical" evidence="1">
    <location>
        <begin position="370"/>
        <end position="387"/>
    </location>
</feature>
<feature type="transmembrane region" description="Helical" evidence="1">
    <location>
        <begin position="178"/>
        <end position="196"/>
    </location>
</feature>
<feature type="transmembrane region" description="Helical" evidence="1">
    <location>
        <begin position="141"/>
        <end position="158"/>
    </location>
</feature>